<dbReference type="GO" id="GO:0008967">
    <property type="term" value="F:phosphoglycolate phosphatase activity"/>
    <property type="evidence" value="ECO:0007669"/>
    <property type="project" value="TreeGrafter"/>
</dbReference>
<proteinExistence type="predicted"/>
<keyword evidence="2" id="KW-1185">Reference proteome</keyword>
<comment type="caution">
    <text evidence="1">The sequence shown here is derived from an EMBL/GenBank/DDBJ whole genome shotgun (WGS) entry which is preliminary data.</text>
</comment>
<dbReference type="InterPro" id="IPR023214">
    <property type="entry name" value="HAD_sf"/>
</dbReference>
<dbReference type="SFLD" id="SFLDG01129">
    <property type="entry name" value="C1.5:_HAD__Beta-PGM__Phosphata"/>
    <property type="match status" value="1"/>
</dbReference>
<organism evidence="1 2">
    <name type="scientific">Dissulfurirhabdus thermomarina</name>
    <dbReference type="NCBI Taxonomy" id="1765737"/>
    <lineage>
        <taxon>Bacteria</taxon>
        <taxon>Deltaproteobacteria</taxon>
        <taxon>Dissulfurirhabdaceae</taxon>
        <taxon>Dissulfurirhabdus</taxon>
    </lineage>
</organism>
<evidence type="ECO:0000313" key="1">
    <source>
        <dbReference type="EMBL" id="NDY42156.1"/>
    </source>
</evidence>
<dbReference type="Pfam" id="PF13419">
    <property type="entry name" value="HAD_2"/>
    <property type="match status" value="1"/>
</dbReference>
<dbReference type="AlphaFoldDB" id="A0A6N9TUH8"/>
<dbReference type="GO" id="GO:0006281">
    <property type="term" value="P:DNA repair"/>
    <property type="evidence" value="ECO:0007669"/>
    <property type="project" value="TreeGrafter"/>
</dbReference>
<dbReference type="SUPFAM" id="SSF56784">
    <property type="entry name" value="HAD-like"/>
    <property type="match status" value="1"/>
</dbReference>
<dbReference type="InterPro" id="IPR036412">
    <property type="entry name" value="HAD-like_sf"/>
</dbReference>
<dbReference type="PANTHER" id="PTHR43434:SF1">
    <property type="entry name" value="PHOSPHOGLYCOLATE PHOSPHATASE"/>
    <property type="match status" value="1"/>
</dbReference>
<protein>
    <submittedName>
        <fullName evidence="1">HAD hydrolase-like protein</fullName>
    </submittedName>
</protein>
<dbReference type="Gene3D" id="1.10.150.240">
    <property type="entry name" value="Putative phosphatase, domain 2"/>
    <property type="match status" value="1"/>
</dbReference>
<gene>
    <name evidence="1" type="ORF">G3N55_04760</name>
</gene>
<dbReference type="InterPro" id="IPR050155">
    <property type="entry name" value="HAD-like_hydrolase_sf"/>
</dbReference>
<evidence type="ECO:0000313" key="2">
    <source>
        <dbReference type="Proteomes" id="UP000469346"/>
    </source>
</evidence>
<dbReference type="Proteomes" id="UP000469346">
    <property type="component" value="Unassembled WGS sequence"/>
</dbReference>
<sequence>MNRFDLVIFDCDGVLFDSREANRAYYDRIRAEFGLPPMDEAEMDYVHMHTAQESVAFLFRDRPELLPAAEAFVATLDYSAFLHLMTPEPGFPELVEAVRPPVLTAVSTNRSTTMPELRRVFGLDRWFDRIVCALDVEHPKPHPEGVFRILEDLGVAPGRALYVGDSKVDEEVAGRAGLAFAAYRNPGLRAAFHVGRHGELLPVIRGEGRPEGLQGPVIRSTPPR</sequence>
<dbReference type="EMBL" id="JAAGRR010000038">
    <property type="protein sequence ID" value="NDY42156.1"/>
    <property type="molecule type" value="Genomic_DNA"/>
</dbReference>
<dbReference type="SFLD" id="SFLDS00003">
    <property type="entry name" value="Haloacid_Dehalogenase"/>
    <property type="match status" value="1"/>
</dbReference>
<name>A0A6N9TUH8_DISTH</name>
<dbReference type="InterPro" id="IPR041492">
    <property type="entry name" value="HAD_2"/>
</dbReference>
<accession>A0A6N9TUH8</accession>
<dbReference type="Gene3D" id="3.40.50.1000">
    <property type="entry name" value="HAD superfamily/HAD-like"/>
    <property type="match status" value="1"/>
</dbReference>
<keyword evidence="1" id="KW-0378">Hydrolase</keyword>
<dbReference type="RefSeq" id="WP_163298303.1">
    <property type="nucleotide sequence ID" value="NZ_JAAGRR010000038.1"/>
</dbReference>
<dbReference type="GO" id="GO:0005829">
    <property type="term" value="C:cytosol"/>
    <property type="evidence" value="ECO:0007669"/>
    <property type="project" value="TreeGrafter"/>
</dbReference>
<dbReference type="PANTHER" id="PTHR43434">
    <property type="entry name" value="PHOSPHOGLYCOLATE PHOSPHATASE"/>
    <property type="match status" value="1"/>
</dbReference>
<dbReference type="InterPro" id="IPR023198">
    <property type="entry name" value="PGP-like_dom2"/>
</dbReference>
<reference evidence="1 2" key="1">
    <citation type="submission" date="2020-02" db="EMBL/GenBank/DDBJ databases">
        <title>Comparative genomics of sulfur disproportionating microorganisms.</title>
        <authorList>
            <person name="Ward L.M."/>
            <person name="Bertran E."/>
            <person name="Johnston D.T."/>
        </authorList>
    </citation>
    <scope>NUCLEOTIDE SEQUENCE [LARGE SCALE GENOMIC DNA]</scope>
    <source>
        <strain evidence="1 2">DSM 100025</strain>
    </source>
</reference>